<gene>
    <name evidence="3" type="ORF">GGR39_002040</name>
</gene>
<name>A0A7W6FYK0_9SPHN</name>
<proteinExistence type="inferred from homology"/>
<dbReference type="Pfam" id="PF00067">
    <property type="entry name" value="p450"/>
    <property type="match status" value="1"/>
</dbReference>
<dbReference type="PANTHER" id="PTHR46696:SF3">
    <property type="entry name" value="PULCHERRIMINIC ACID SYNTHASE"/>
    <property type="match status" value="1"/>
</dbReference>
<dbReference type="RefSeq" id="WP_183617001.1">
    <property type="nucleotide sequence ID" value="NZ_JACIDY010000004.1"/>
</dbReference>
<dbReference type="GO" id="GO:0005506">
    <property type="term" value="F:iron ion binding"/>
    <property type="evidence" value="ECO:0007669"/>
    <property type="project" value="InterPro"/>
</dbReference>
<dbReference type="PROSITE" id="PS00086">
    <property type="entry name" value="CYTOCHROME_P450"/>
    <property type="match status" value="1"/>
</dbReference>
<dbReference type="InterPro" id="IPR002397">
    <property type="entry name" value="Cyt_P450_B"/>
</dbReference>
<evidence type="ECO:0000256" key="1">
    <source>
        <dbReference type="ARBA" id="ARBA00010617"/>
    </source>
</evidence>
<keyword evidence="2" id="KW-0560">Oxidoreductase</keyword>
<evidence type="ECO:0000313" key="4">
    <source>
        <dbReference type="Proteomes" id="UP000561459"/>
    </source>
</evidence>
<reference evidence="3 4" key="1">
    <citation type="submission" date="2020-08" db="EMBL/GenBank/DDBJ databases">
        <title>Genomic Encyclopedia of Type Strains, Phase IV (KMG-IV): sequencing the most valuable type-strain genomes for metagenomic binning, comparative biology and taxonomic classification.</title>
        <authorList>
            <person name="Goeker M."/>
        </authorList>
    </citation>
    <scope>NUCLEOTIDE SEQUENCE [LARGE SCALE GENOMIC DNA]</scope>
    <source>
        <strain evidence="3 4">DSM 27568</strain>
    </source>
</reference>
<dbReference type="AlphaFoldDB" id="A0A7W6FYK0"/>
<evidence type="ECO:0000313" key="3">
    <source>
        <dbReference type="EMBL" id="MBB3940383.1"/>
    </source>
</evidence>
<protein>
    <submittedName>
        <fullName evidence="3">Cytochrome P450</fullName>
    </submittedName>
</protein>
<keyword evidence="4" id="KW-1185">Reference proteome</keyword>
<dbReference type="PANTHER" id="PTHR46696">
    <property type="entry name" value="P450, PUTATIVE (EUROFUNG)-RELATED"/>
    <property type="match status" value="1"/>
</dbReference>
<dbReference type="GO" id="GO:0004497">
    <property type="term" value="F:monooxygenase activity"/>
    <property type="evidence" value="ECO:0007669"/>
    <property type="project" value="UniProtKB-KW"/>
</dbReference>
<organism evidence="3 4">
    <name type="scientific">Novosphingobium fluoreni</name>
    <dbReference type="NCBI Taxonomy" id="1391222"/>
    <lineage>
        <taxon>Bacteria</taxon>
        <taxon>Pseudomonadati</taxon>
        <taxon>Pseudomonadota</taxon>
        <taxon>Alphaproteobacteria</taxon>
        <taxon>Sphingomonadales</taxon>
        <taxon>Sphingomonadaceae</taxon>
        <taxon>Novosphingobium</taxon>
    </lineage>
</organism>
<keyword evidence="2" id="KW-0503">Monooxygenase</keyword>
<evidence type="ECO:0000256" key="2">
    <source>
        <dbReference type="RuleBase" id="RU000461"/>
    </source>
</evidence>
<dbReference type="Gene3D" id="1.10.630.10">
    <property type="entry name" value="Cytochrome P450"/>
    <property type="match status" value="1"/>
</dbReference>
<dbReference type="PRINTS" id="PR00359">
    <property type="entry name" value="BP450"/>
</dbReference>
<dbReference type="GO" id="GO:0020037">
    <property type="term" value="F:heme binding"/>
    <property type="evidence" value="ECO:0007669"/>
    <property type="project" value="InterPro"/>
</dbReference>
<keyword evidence="2" id="KW-0479">Metal-binding</keyword>
<dbReference type="SUPFAM" id="SSF48264">
    <property type="entry name" value="Cytochrome P450"/>
    <property type="match status" value="1"/>
</dbReference>
<dbReference type="InterPro" id="IPR036396">
    <property type="entry name" value="Cyt_P450_sf"/>
</dbReference>
<dbReference type="InterPro" id="IPR001128">
    <property type="entry name" value="Cyt_P450"/>
</dbReference>
<dbReference type="InterPro" id="IPR017972">
    <property type="entry name" value="Cyt_P450_CS"/>
</dbReference>
<comment type="caution">
    <text evidence="3">The sequence shown here is derived from an EMBL/GenBank/DDBJ whole genome shotgun (WGS) entry which is preliminary data.</text>
</comment>
<keyword evidence="2" id="KW-0349">Heme</keyword>
<sequence>MTALPKLRDLDNREFNPFMEERFFFGENEDPYPLLARLREQNAAMAGDYRLMMGLQPDITHPANVPHFMILSYEEVAKALQSPQVFSNKAYTFNIGASFGRSVSAMDAPEHGRYRRIFQKIFLPQFVKTWGDNIVDPVVNDLMDGFIATGKADLIQQFTLNYPFGVIYRQLDLPPDEGKLFHKLAVTQTLVSFDFKHGSEANAKLGEYFPHLIEQRRANPGNDLVSLLARAEVDGEYLPEDVLVSFFRQLINAAGDTTYRGTSVLLTKLLENPDQLAMLREDRSLMPNAIEEALRFDGPVVEQARWTAQDVEVAGVFMPANSIVHVVAGAANRDPAKFDDPDRFDIRRHNASRHFSFSAGPHICIGQHLARVEMTRAMTAILDRLPNLRLDPDMPPPAIRGAMMRVPHSLHVRFDPS</sequence>
<dbReference type="EMBL" id="JACIDY010000004">
    <property type="protein sequence ID" value="MBB3940383.1"/>
    <property type="molecule type" value="Genomic_DNA"/>
</dbReference>
<dbReference type="GO" id="GO:0016705">
    <property type="term" value="F:oxidoreductase activity, acting on paired donors, with incorporation or reduction of molecular oxygen"/>
    <property type="evidence" value="ECO:0007669"/>
    <property type="project" value="InterPro"/>
</dbReference>
<accession>A0A7W6FYK0</accession>
<keyword evidence="2" id="KW-0408">Iron</keyword>
<dbReference type="Proteomes" id="UP000561459">
    <property type="component" value="Unassembled WGS sequence"/>
</dbReference>
<comment type="similarity">
    <text evidence="1 2">Belongs to the cytochrome P450 family.</text>
</comment>